<evidence type="ECO:0008006" key="3">
    <source>
        <dbReference type="Google" id="ProtNLM"/>
    </source>
</evidence>
<organism evidence="2">
    <name type="scientific">Oceaniferula spumae</name>
    <dbReference type="NCBI Taxonomy" id="2979115"/>
    <lineage>
        <taxon>Bacteria</taxon>
        <taxon>Pseudomonadati</taxon>
        <taxon>Verrucomicrobiota</taxon>
        <taxon>Verrucomicrobiia</taxon>
        <taxon>Verrucomicrobiales</taxon>
        <taxon>Verrucomicrobiaceae</taxon>
        <taxon>Oceaniferula</taxon>
    </lineage>
</organism>
<accession>A0AAT9FKK3</accession>
<dbReference type="EMBL" id="AP026866">
    <property type="protein sequence ID" value="BDS06477.1"/>
    <property type="molecule type" value="Genomic_DNA"/>
</dbReference>
<dbReference type="AlphaFoldDB" id="A0AAT9FKK3"/>
<feature type="signal peptide" evidence="1">
    <location>
        <begin position="1"/>
        <end position="18"/>
    </location>
</feature>
<sequence>MKTILAFALLLSLSTAQAQDTPYDFVTYDTVRQYVKEHPVEYDTWVRVYIYKVKSGAGITHPKEGAIYANKDEAQQLANMLSFYAYVRENKGQTLHSITDKFIVFNFHKKAPLPQPPIYRTRPQR</sequence>
<proteinExistence type="predicted"/>
<dbReference type="KEGG" id="osu:NT6N_15170"/>
<feature type="chain" id="PRO_5043938898" description="TonB C-terminal domain-containing protein" evidence="1">
    <location>
        <begin position="19"/>
        <end position="125"/>
    </location>
</feature>
<evidence type="ECO:0000313" key="2">
    <source>
        <dbReference type="EMBL" id="BDS06477.1"/>
    </source>
</evidence>
<name>A0AAT9FKK3_9BACT</name>
<protein>
    <recommendedName>
        <fullName evidence="3">TonB C-terminal domain-containing protein</fullName>
    </recommendedName>
</protein>
<reference evidence="2" key="1">
    <citation type="submission" date="2024-07" db="EMBL/GenBank/DDBJ databases">
        <title>Complete genome sequence of Verrucomicrobiaceae bacterium NT6N.</title>
        <authorList>
            <person name="Huang C."/>
            <person name="Takami H."/>
            <person name="Hamasaki K."/>
        </authorList>
    </citation>
    <scope>NUCLEOTIDE SEQUENCE</scope>
    <source>
        <strain evidence="2">NT6N</strain>
    </source>
</reference>
<evidence type="ECO:0000256" key="1">
    <source>
        <dbReference type="SAM" id="SignalP"/>
    </source>
</evidence>
<keyword evidence="1" id="KW-0732">Signal</keyword>
<gene>
    <name evidence="2" type="ORF">NT6N_15170</name>
</gene>